<dbReference type="Gene3D" id="3.90.1310.10">
    <property type="entry name" value="Penicillin-binding protein 2a (Domain 2)"/>
    <property type="match status" value="1"/>
</dbReference>
<dbReference type="Gene3D" id="3.40.710.10">
    <property type="entry name" value="DD-peptidase/beta-lactamase superfamily"/>
    <property type="match status" value="1"/>
</dbReference>
<accession>K6VIF0</accession>
<dbReference type="InterPro" id="IPR050515">
    <property type="entry name" value="Beta-lactam/transpept"/>
</dbReference>
<dbReference type="GO" id="GO:0051301">
    <property type="term" value="P:cell division"/>
    <property type="evidence" value="ECO:0007669"/>
    <property type="project" value="UniProtKB-KW"/>
</dbReference>
<comment type="similarity">
    <text evidence="2">Belongs to the transpeptidase family.</text>
</comment>
<keyword evidence="8" id="KW-0131">Cell cycle</keyword>
<dbReference type="InterPro" id="IPR005311">
    <property type="entry name" value="PBP_dimer"/>
</dbReference>
<evidence type="ECO:0000256" key="4">
    <source>
        <dbReference type="SAM" id="MobiDB-lite"/>
    </source>
</evidence>
<name>K6VIF0_9MICO</name>
<dbReference type="SUPFAM" id="SSF56519">
    <property type="entry name" value="Penicillin binding protein dimerisation domain"/>
    <property type="match status" value="1"/>
</dbReference>
<dbReference type="PANTHER" id="PTHR30627:SF1">
    <property type="entry name" value="PEPTIDOGLYCAN D,D-TRANSPEPTIDASE FTSI"/>
    <property type="match status" value="1"/>
</dbReference>
<keyword evidence="8" id="KW-0132">Cell division</keyword>
<dbReference type="EMBL" id="BAGZ01000001">
    <property type="protein sequence ID" value="GAB76484.1"/>
    <property type="molecule type" value="Genomic_DNA"/>
</dbReference>
<dbReference type="GO" id="GO:0005886">
    <property type="term" value="C:plasma membrane"/>
    <property type="evidence" value="ECO:0007669"/>
    <property type="project" value="TreeGrafter"/>
</dbReference>
<dbReference type="PANTHER" id="PTHR30627">
    <property type="entry name" value="PEPTIDOGLYCAN D,D-TRANSPEPTIDASE"/>
    <property type="match status" value="1"/>
</dbReference>
<dbReference type="AlphaFoldDB" id="K6VIF0"/>
<evidence type="ECO:0000256" key="1">
    <source>
        <dbReference type="ARBA" id="ARBA00004370"/>
    </source>
</evidence>
<feature type="transmembrane region" description="Helical" evidence="5">
    <location>
        <begin position="30"/>
        <end position="49"/>
    </location>
</feature>
<evidence type="ECO:0000313" key="8">
    <source>
        <dbReference type="EMBL" id="GAB76484.1"/>
    </source>
</evidence>
<dbReference type="GO" id="GO:0071555">
    <property type="term" value="P:cell wall organization"/>
    <property type="evidence" value="ECO:0007669"/>
    <property type="project" value="TreeGrafter"/>
</dbReference>
<keyword evidence="5" id="KW-0812">Transmembrane</keyword>
<feature type="domain" description="Penicillin-binding protein dimerisation" evidence="7">
    <location>
        <begin position="73"/>
        <end position="237"/>
    </location>
</feature>
<feature type="domain" description="Penicillin-binding protein transpeptidase" evidence="6">
    <location>
        <begin position="281"/>
        <end position="584"/>
    </location>
</feature>
<evidence type="ECO:0000313" key="9">
    <source>
        <dbReference type="Proteomes" id="UP000008495"/>
    </source>
</evidence>
<dbReference type="Pfam" id="PF00905">
    <property type="entry name" value="Transpeptidase"/>
    <property type="match status" value="1"/>
</dbReference>
<keyword evidence="3 5" id="KW-0472">Membrane</keyword>
<evidence type="ECO:0000256" key="5">
    <source>
        <dbReference type="SAM" id="Phobius"/>
    </source>
</evidence>
<keyword evidence="5" id="KW-1133">Transmembrane helix</keyword>
<dbReference type="InterPro" id="IPR036138">
    <property type="entry name" value="PBP_dimer_sf"/>
</dbReference>
<evidence type="ECO:0000259" key="6">
    <source>
        <dbReference type="Pfam" id="PF00905"/>
    </source>
</evidence>
<dbReference type="eggNOG" id="COG0768">
    <property type="taxonomic scope" value="Bacteria"/>
</dbReference>
<comment type="subcellular location">
    <subcellularLocation>
        <location evidence="1">Membrane</location>
    </subcellularLocation>
</comment>
<organism evidence="8 9">
    <name type="scientific">Austwickia chelonae NBRC 105200</name>
    <dbReference type="NCBI Taxonomy" id="1184607"/>
    <lineage>
        <taxon>Bacteria</taxon>
        <taxon>Bacillati</taxon>
        <taxon>Actinomycetota</taxon>
        <taxon>Actinomycetes</taxon>
        <taxon>Micrococcales</taxon>
        <taxon>Dermatophilaceae</taxon>
        <taxon>Austwickia</taxon>
    </lineage>
</organism>
<evidence type="ECO:0000256" key="3">
    <source>
        <dbReference type="ARBA" id="ARBA00023136"/>
    </source>
</evidence>
<dbReference type="Pfam" id="PF03717">
    <property type="entry name" value="PBP_dimer"/>
    <property type="match status" value="1"/>
</dbReference>
<dbReference type="GO" id="GO:0008658">
    <property type="term" value="F:penicillin binding"/>
    <property type="evidence" value="ECO:0007669"/>
    <property type="project" value="InterPro"/>
</dbReference>
<comment type="caution">
    <text evidence="8">The sequence shown here is derived from an EMBL/GenBank/DDBJ whole genome shotgun (WGS) entry which is preliminary data.</text>
</comment>
<evidence type="ECO:0000256" key="2">
    <source>
        <dbReference type="ARBA" id="ARBA00007171"/>
    </source>
</evidence>
<dbReference type="SUPFAM" id="SSF56601">
    <property type="entry name" value="beta-lactamase/transpeptidase-like"/>
    <property type="match status" value="1"/>
</dbReference>
<feature type="region of interest" description="Disordered" evidence="4">
    <location>
        <begin position="1"/>
        <end position="23"/>
    </location>
</feature>
<dbReference type="Proteomes" id="UP000008495">
    <property type="component" value="Unassembled WGS sequence"/>
</dbReference>
<gene>
    <name evidence="8" type="primary">ftsI</name>
    <name evidence="8" type="ORF">AUCHE_01_00460</name>
</gene>
<dbReference type="STRING" id="100225.SAMN05421595_1611"/>
<dbReference type="Gene3D" id="3.30.450.330">
    <property type="match status" value="1"/>
</dbReference>
<reference evidence="8 9" key="1">
    <citation type="submission" date="2012-08" db="EMBL/GenBank/DDBJ databases">
        <title>Whole genome shotgun sequence of Austwickia chelonae NBRC 105200.</title>
        <authorList>
            <person name="Yoshida I."/>
            <person name="Hosoyama A."/>
            <person name="Tsuchikane K."/>
            <person name="Katsumata H."/>
            <person name="Ando Y."/>
            <person name="Ohji S."/>
            <person name="Hamada M."/>
            <person name="Tamura T."/>
            <person name="Yamazoe A."/>
            <person name="Yamazaki S."/>
            <person name="Fujita N."/>
        </authorList>
    </citation>
    <scope>NUCLEOTIDE SEQUENCE [LARGE SCALE GENOMIC DNA]</scope>
    <source>
        <strain evidence="8 9">NBRC 105200</strain>
    </source>
</reference>
<proteinExistence type="inferred from homology"/>
<sequence>MGAMRPTEPPLAPGRVPDYRPRMGNNRRRARALFIATLFVFSIFAVQLLRLQWFEAATIAQGGRDQRQGTTKLPAVRGQVTDAHGVVLAQSIERYTVASCPRDVRFYGQSKDPKKRQMSGPEGAAQELSPLLGMSADQLLPLLSGGENECYKVVKKGVEPLQWRKIAERAIPGISAQMVQERLYPGGSAAAPLVGWVGNEGEAKKGNGGGLELLMNEKLTGKPGQMTAEYSVNGRVIPMGERELRPAIPGRNVRLTIDNDLQWYTYNAIAAQVQASKGDSGYAVVMDKKGRVRAAAQYPAFDPVTRAKGSRFDALPFTDVFEPGSTAKVMSIGAALNEGLINPTSQFVVENRLPRADQQFRDAHDHATLNLTSTGILAVSSNIGTIQIAEKMPAEKLESYYRAFGMGKTSAVGFPGESDGLMPRTDKLSASQRYTMMFGQGFSLTAMQDIGVFQTVANGGVRIPATLVEGTTDAEGRYVPAAEPEGERVLSEDVSKTLLKMMENVTNVGGTAVTAELPGYRVAGKTGTSDRYDDAKKGYSGTTASFIGIAPADDPELITAVIVQNPKNEGLGSDHTAPVFKSVMTYALQKLKIPPTGSALEPFPNYWGEQASRNKTR</sequence>
<dbReference type="InterPro" id="IPR012338">
    <property type="entry name" value="Beta-lactam/transpept-like"/>
</dbReference>
<evidence type="ECO:0000259" key="7">
    <source>
        <dbReference type="Pfam" id="PF03717"/>
    </source>
</evidence>
<protein>
    <submittedName>
        <fullName evidence="8">Cell division protein FtsI</fullName>
    </submittedName>
</protein>
<keyword evidence="9" id="KW-1185">Reference proteome</keyword>
<dbReference type="InterPro" id="IPR001460">
    <property type="entry name" value="PCN-bd_Tpept"/>
</dbReference>